<feature type="compositionally biased region" description="Basic residues" evidence="1">
    <location>
        <begin position="9"/>
        <end position="20"/>
    </location>
</feature>
<evidence type="ECO:0000313" key="3">
    <source>
        <dbReference type="Proteomes" id="UP001564626"/>
    </source>
</evidence>
<name>A0ABV4CPY1_9PSEU</name>
<accession>A0ABV4CPY1</accession>
<organism evidence="2 3">
    <name type="scientific">Saccharopolyspora cebuensis</name>
    <dbReference type="NCBI Taxonomy" id="418759"/>
    <lineage>
        <taxon>Bacteria</taxon>
        <taxon>Bacillati</taxon>
        <taxon>Actinomycetota</taxon>
        <taxon>Actinomycetes</taxon>
        <taxon>Pseudonocardiales</taxon>
        <taxon>Pseudonocardiaceae</taxon>
        <taxon>Saccharopolyspora</taxon>
    </lineage>
</organism>
<feature type="region of interest" description="Disordered" evidence="1">
    <location>
        <begin position="1"/>
        <end position="20"/>
    </location>
</feature>
<protein>
    <recommendedName>
        <fullName evidence="4">HPr kinase/phosphorylase C-terminal domain-containing protein</fullName>
    </recommendedName>
</protein>
<dbReference type="EMBL" id="JBGEHV010000050">
    <property type="protein sequence ID" value="MEY8042192.1"/>
    <property type="molecule type" value="Genomic_DNA"/>
</dbReference>
<dbReference type="InterPro" id="IPR027417">
    <property type="entry name" value="P-loop_NTPase"/>
</dbReference>
<gene>
    <name evidence="2" type="ORF">AB8O55_22495</name>
</gene>
<proteinExistence type="predicted"/>
<feature type="region of interest" description="Disordered" evidence="1">
    <location>
        <begin position="259"/>
        <end position="290"/>
    </location>
</feature>
<evidence type="ECO:0000313" key="2">
    <source>
        <dbReference type="EMBL" id="MEY8042192.1"/>
    </source>
</evidence>
<reference evidence="2 3" key="1">
    <citation type="submission" date="2024-08" db="EMBL/GenBank/DDBJ databases">
        <title>Genome mining of Saccharopolyspora cebuensis PGLac3 from Nigerian medicinal plant.</title>
        <authorList>
            <person name="Ezeobiora C.E."/>
            <person name="Igbokwe N.H."/>
            <person name="Amin D.H."/>
            <person name="Mendie U.E."/>
        </authorList>
    </citation>
    <scope>NUCLEOTIDE SEQUENCE [LARGE SCALE GENOMIC DNA]</scope>
    <source>
        <strain evidence="2 3">PGLac3</strain>
    </source>
</reference>
<keyword evidence="3" id="KW-1185">Reference proteome</keyword>
<comment type="caution">
    <text evidence="2">The sequence shown here is derived from an EMBL/GenBank/DDBJ whole genome shotgun (WGS) entry which is preliminary data.</text>
</comment>
<sequence length="311" mass="32667">MERCPERFHRARADHRARRRRPDRYTALAADIDHSPHEVVDYARAPLHLGRSDDGAIRAHGDHVAYRIDSPRSITITGTETTPVASAASRLVRETLRGHLARAGWVLMHASAAVDLDGRAVLAFGGKGAGKTTTAFQLAAASGWSLLANDRIFARPTDDGAVQILPWPAACALGLGFLHAMGWSPAVAAARDELHTSTTAAVQAALAAGSREPLWSGPRELKPQLYPDQLTSLCGLPLASHATAAGILLPAIAASATPAVTPPEADSSTTPIRSPEPRKTATRTCSTSLPARTRSLASPCSICSTPCPGAA</sequence>
<dbReference type="SUPFAM" id="SSF53795">
    <property type="entry name" value="PEP carboxykinase-like"/>
    <property type="match status" value="1"/>
</dbReference>
<dbReference type="Proteomes" id="UP001564626">
    <property type="component" value="Unassembled WGS sequence"/>
</dbReference>
<evidence type="ECO:0000256" key="1">
    <source>
        <dbReference type="SAM" id="MobiDB-lite"/>
    </source>
</evidence>
<dbReference type="RefSeq" id="WP_369775318.1">
    <property type="nucleotide sequence ID" value="NZ_JBGEHV010000050.1"/>
</dbReference>
<evidence type="ECO:0008006" key="4">
    <source>
        <dbReference type="Google" id="ProtNLM"/>
    </source>
</evidence>
<dbReference type="Gene3D" id="3.40.50.300">
    <property type="entry name" value="P-loop containing nucleotide triphosphate hydrolases"/>
    <property type="match status" value="1"/>
</dbReference>